<dbReference type="InterPro" id="IPR003265">
    <property type="entry name" value="HhH-GPD_domain"/>
</dbReference>
<evidence type="ECO:0000256" key="1">
    <source>
        <dbReference type="ARBA" id="ARBA00000086"/>
    </source>
</evidence>
<dbReference type="InterPro" id="IPR011257">
    <property type="entry name" value="DNA_glycosylase"/>
</dbReference>
<evidence type="ECO:0000256" key="4">
    <source>
        <dbReference type="ARBA" id="ARBA00022763"/>
    </source>
</evidence>
<evidence type="ECO:0000256" key="3">
    <source>
        <dbReference type="ARBA" id="ARBA00012000"/>
    </source>
</evidence>
<dbReference type="GO" id="GO:0006285">
    <property type="term" value="P:base-excision repair, AP site formation"/>
    <property type="evidence" value="ECO:0007669"/>
    <property type="project" value="TreeGrafter"/>
</dbReference>
<dbReference type="GO" id="GO:0032131">
    <property type="term" value="F:alkylated DNA binding"/>
    <property type="evidence" value="ECO:0007669"/>
    <property type="project" value="TreeGrafter"/>
</dbReference>
<dbReference type="Pfam" id="PF00730">
    <property type="entry name" value="HhH-GPD"/>
    <property type="match status" value="1"/>
</dbReference>
<dbReference type="EC" id="3.2.2.21" evidence="3"/>
<evidence type="ECO:0000259" key="6">
    <source>
        <dbReference type="SMART" id="SM00478"/>
    </source>
</evidence>
<dbReference type="SMART" id="SM00478">
    <property type="entry name" value="ENDO3c"/>
    <property type="match status" value="1"/>
</dbReference>
<dbReference type="GO" id="GO:0008725">
    <property type="term" value="F:DNA-3-methyladenine glycosylase activity"/>
    <property type="evidence" value="ECO:0007669"/>
    <property type="project" value="TreeGrafter"/>
</dbReference>
<comment type="catalytic activity">
    <reaction evidence="1">
        <text>Hydrolysis of alkylated DNA, releasing 3-methyladenine, 3-methylguanine, 7-methylguanine and 7-methyladenine.</text>
        <dbReference type="EC" id="3.2.2.21"/>
    </reaction>
</comment>
<proteinExistence type="inferred from homology"/>
<dbReference type="GO" id="GO:0043916">
    <property type="term" value="F:DNA-7-methylguanine glycosylase activity"/>
    <property type="evidence" value="ECO:0007669"/>
    <property type="project" value="TreeGrafter"/>
</dbReference>
<dbReference type="InterPro" id="IPR051912">
    <property type="entry name" value="Alkylbase_DNA_Glycosylase/TA"/>
</dbReference>
<organism evidence="7 8">
    <name type="scientific">Gottfriedia solisilvae</name>
    <dbReference type="NCBI Taxonomy" id="1516104"/>
    <lineage>
        <taxon>Bacteria</taxon>
        <taxon>Bacillati</taxon>
        <taxon>Bacillota</taxon>
        <taxon>Bacilli</taxon>
        <taxon>Bacillales</taxon>
        <taxon>Bacillaceae</taxon>
        <taxon>Gottfriedia</taxon>
    </lineage>
</organism>
<dbReference type="OrthoDB" id="9785929at2"/>
<keyword evidence="5" id="KW-0234">DNA repair</keyword>
<dbReference type="PANTHER" id="PTHR43003">
    <property type="entry name" value="DNA-3-METHYLADENINE GLYCOSYLASE"/>
    <property type="match status" value="1"/>
</dbReference>
<accession>A0A8J3ARB7</accession>
<dbReference type="Gene3D" id="1.10.1670.40">
    <property type="match status" value="1"/>
</dbReference>
<evidence type="ECO:0000256" key="2">
    <source>
        <dbReference type="ARBA" id="ARBA00010817"/>
    </source>
</evidence>
<dbReference type="GO" id="GO:0006307">
    <property type="term" value="P:DNA alkylation repair"/>
    <property type="evidence" value="ECO:0007669"/>
    <property type="project" value="TreeGrafter"/>
</dbReference>
<protein>
    <recommendedName>
        <fullName evidence="3">DNA-3-methyladenine glycosylase II</fullName>
        <ecNumber evidence="3">3.2.2.21</ecNumber>
    </recommendedName>
</protein>
<dbReference type="Proteomes" id="UP000626244">
    <property type="component" value="Unassembled WGS sequence"/>
</dbReference>
<evidence type="ECO:0000256" key="5">
    <source>
        <dbReference type="ARBA" id="ARBA00023204"/>
    </source>
</evidence>
<keyword evidence="4" id="KW-0227">DNA damage</keyword>
<reference evidence="8" key="1">
    <citation type="journal article" date="2019" name="Int. J. Syst. Evol. Microbiol.">
        <title>The Global Catalogue of Microorganisms (GCM) 10K type strain sequencing project: providing services to taxonomists for standard genome sequencing and annotation.</title>
        <authorList>
            <consortium name="The Broad Institute Genomics Platform"/>
            <consortium name="The Broad Institute Genome Sequencing Center for Infectious Disease"/>
            <person name="Wu L."/>
            <person name="Ma J."/>
        </authorList>
    </citation>
    <scope>NUCLEOTIDE SEQUENCE [LARGE SCALE GENOMIC DNA]</scope>
    <source>
        <strain evidence="8">CGMCC 1.14993</strain>
    </source>
</reference>
<comment type="similarity">
    <text evidence="2">Belongs to the alkylbase DNA glycosidase AlkA family.</text>
</comment>
<name>A0A8J3ARB7_9BACI</name>
<dbReference type="CDD" id="cd00056">
    <property type="entry name" value="ENDO3c"/>
    <property type="match status" value="1"/>
</dbReference>
<dbReference type="PANTHER" id="PTHR43003:SF5">
    <property type="entry name" value="DNA-3-METHYLADENINE GLYCOSYLASE"/>
    <property type="match status" value="1"/>
</dbReference>
<evidence type="ECO:0000313" key="7">
    <source>
        <dbReference type="EMBL" id="GGI17379.1"/>
    </source>
</evidence>
<dbReference type="EMBL" id="BMHB01000003">
    <property type="protein sequence ID" value="GGI17379.1"/>
    <property type="molecule type" value="Genomic_DNA"/>
</dbReference>
<dbReference type="GO" id="GO:0005737">
    <property type="term" value="C:cytoplasm"/>
    <property type="evidence" value="ECO:0007669"/>
    <property type="project" value="TreeGrafter"/>
</dbReference>
<dbReference type="GO" id="GO:0032993">
    <property type="term" value="C:protein-DNA complex"/>
    <property type="evidence" value="ECO:0007669"/>
    <property type="project" value="TreeGrafter"/>
</dbReference>
<dbReference type="RefSeq" id="WP_088002129.1">
    <property type="nucleotide sequence ID" value="NZ_BMHB01000003.1"/>
</dbReference>
<evidence type="ECO:0000313" key="8">
    <source>
        <dbReference type="Proteomes" id="UP000626244"/>
    </source>
</evidence>
<dbReference type="Gene3D" id="1.10.340.30">
    <property type="entry name" value="Hypothetical protein, domain 2"/>
    <property type="match status" value="1"/>
</dbReference>
<dbReference type="SUPFAM" id="SSF48150">
    <property type="entry name" value="DNA-glycosylase"/>
    <property type="match status" value="1"/>
</dbReference>
<comment type="caution">
    <text evidence="7">The sequence shown here is derived from an EMBL/GenBank/DDBJ whole genome shotgun (WGS) entry which is preliminary data.</text>
</comment>
<gene>
    <name evidence="7" type="ORF">GCM10007380_37650</name>
</gene>
<dbReference type="FunFam" id="1.10.340.30:FF:000004">
    <property type="entry name" value="DNA-3-methyladenine glycosylase II"/>
    <property type="match status" value="1"/>
</dbReference>
<feature type="domain" description="HhH-GPD" evidence="6">
    <location>
        <begin position="126"/>
        <end position="285"/>
    </location>
</feature>
<keyword evidence="8" id="KW-1185">Reference proteome</keyword>
<sequence length="286" mass="33142">MWKEEVALKTPYQWDEVLKRLEHEPTFSVHSAEKRLSIPLYIDGDYAVVKVKRISDDPVLFEINSGHHNKEKILEEVYTILQLETQFEELHHHLSQTTISPLIDQFAHTPITVSNDPFACLISCIIHQQIQRSFAIQVTKRFVRMYGERVENAWFFPSPEKIASLTIEELRDLQLSVRKAEYMIGIAKAWSEGTLRHEEYRDLPSEEIGKELLKLKGVGPWTVENFLLFGLGRKDIFPVGDVGIQIALQKLLNLDEKPSKEIMEYVKEQASPYGSYAALYLWKSIE</sequence>
<dbReference type="AlphaFoldDB" id="A0A8J3ARB7"/>